<dbReference type="RefSeq" id="WP_331810334.1">
    <property type="nucleotide sequence ID" value="NZ_JAZHOU010000003.1"/>
</dbReference>
<evidence type="ECO:0000313" key="2">
    <source>
        <dbReference type="EMBL" id="MEF3079577.1"/>
    </source>
</evidence>
<evidence type="ECO:0000313" key="3">
    <source>
        <dbReference type="Proteomes" id="UP001356704"/>
    </source>
</evidence>
<dbReference type="InterPro" id="IPR032593">
    <property type="entry name" value="DUF4907"/>
</dbReference>
<gene>
    <name evidence="2" type="ORF">V1468_11210</name>
</gene>
<protein>
    <submittedName>
        <fullName evidence="2">DUF4907 domain-containing protein</fullName>
    </submittedName>
</protein>
<evidence type="ECO:0000256" key="1">
    <source>
        <dbReference type="SAM" id="Phobius"/>
    </source>
</evidence>
<reference evidence="2 3" key="1">
    <citation type="submission" date="2024-02" db="EMBL/GenBank/DDBJ databases">
        <title>Winogradskyella poriferorum JCM 12885.</title>
        <authorList>
            <person name="Zhang D.-F."/>
            <person name="Fu Z.-Y."/>
        </authorList>
    </citation>
    <scope>NUCLEOTIDE SEQUENCE [LARGE SCALE GENOMIC DNA]</scope>
    <source>
        <strain evidence="2 3">JCM 12885</strain>
    </source>
</reference>
<keyword evidence="1" id="KW-1133">Transmembrane helix</keyword>
<dbReference type="Pfam" id="PF16250">
    <property type="entry name" value="DUF4907"/>
    <property type="match status" value="1"/>
</dbReference>
<accession>A0ABU7W6J7</accession>
<sequence length="120" mass="13740">MKAVLKKYSTLLKTLGFVILLSGLIITLLNPQSSKETKSEITYSVEVVKEDGNWLYKIYRDDLLYIKQEYVPAVHGKQRFASKNDANQVAQLVLNKLQKQQLPLITKEELITCKIAFQPL</sequence>
<dbReference type="Proteomes" id="UP001356704">
    <property type="component" value="Unassembled WGS sequence"/>
</dbReference>
<keyword evidence="3" id="KW-1185">Reference proteome</keyword>
<comment type="caution">
    <text evidence="2">The sequence shown here is derived from an EMBL/GenBank/DDBJ whole genome shotgun (WGS) entry which is preliminary data.</text>
</comment>
<feature type="transmembrane region" description="Helical" evidence="1">
    <location>
        <begin position="12"/>
        <end position="29"/>
    </location>
</feature>
<keyword evidence="1" id="KW-0472">Membrane</keyword>
<keyword evidence="1" id="KW-0812">Transmembrane</keyword>
<name>A0ABU7W6J7_9FLAO</name>
<organism evidence="2 3">
    <name type="scientific">Winogradskyella poriferorum</name>
    <dbReference type="NCBI Taxonomy" id="307627"/>
    <lineage>
        <taxon>Bacteria</taxon>
        <taxon>Pseudomonadati</taxon>
        <taxon>Bacteroidota</taxon>
        <taxon>Flavobacteriia</taxon>
        <taxon>Flavobacteriales</taxon>
        <taxon>Flavobacteriaceae</taxon>
        <taxon>Winogradskyella</taxon>
    </lineage>
</organism>
<dbReference type="EMBL" id="JAZHOU010000003">
    <property type="protein sequence ID" value="MEF3079577.1"/>
    <property type="molecule type" value="Genomic_DNA"/>
</dbReference>
<proteinExistence type="predicted"/>